<evidence type="ECO:0000313" key="2">
    <source>
        <dbReference type="Proteomes" id="UP000076038"/>
    </source>
</evidence>
<keyword evidence="2" id="KW-1185">Reference proteome</keyword>
<dbReference type="RefSeq" id="WP_032367731.1">
    <property type="nucleotide sequence ID" value="NZ_CAKKLU010000010.1"/>
</dbReference>
<evidence type="ECO:0000313" key="1">
    <source>
        <dbReference type="EMBL" id="AMY23020.1"/>
    </source>
</evidence>
<accession>A0A143QJ04</accession>
<dbReference type="Gene3D" id="3.30.70.100">
    <property type="match status" value="1"/>
</dbReference>
<dbReference type="InterPro" id="IPR007138">
    <property type="entry name" value="ABM_dom"/>
</dbReference>
<dbReference type="EMBL" id="CP015220">
    <property type="protein sequence ID" value="AMY23020.1"/>
    <property type="molecule type" value="Genomic_DNA"/>
</dbReference>
<reference evidence="1 2" key="1">
    <citation type="journal article" date="2016" name="Genome Announc.">
        <title>Complete Genome and Plasmid Sequences for Rhodococcus fascians D188 and Draft Sequences for Rhodococcus Isolates PBTS 1 and PBTS 2.</title>
        <authorList>
            <person name="Stamler R.A."/>
            <person name="Vereecke D."/>
            <person name="Zhang Y."/>
            <person name="Schilkey F."/>
            <person name="Devitt N."/>
            <person name="Randall J.J."/>
        </authorList>
    </citation>
    <scope>NUCLEOTIDE SEQUENCE [LARGE SCALE GENOMIC DNA]</scope>
    <source>
        <strain evidence="1 2">PBTS2</strain>
    </source>
</reference>
<dbReference type="KEGG" id="rhs:A3Q41_01716"/>
<dbReference type="PATRIC" id="fig|1653479.3.peg.1736"/>
<dbReference type="Pfam" id="PF03992">
    <property type="entry name" value="ABM"/>
    <property type="match status" value="1"/>
</dbReference>
<reference evidence="2" key="2">
    <citation type="submission" date="2016-04" db="EMBL/GenBank/DDBJ databases">
        <title>Complete Genome and Plasmid Sequences for Rhodococcus fascians D188 and Draft Sequences for Rhodococcus spp. Isolates PBTS 1 and PBTS 2.</title>
        <authorList>
            <person name="Stamer R."/>
            <person name="Vereecke D."/>
            <person name="Zhang Y."/>
            <person name="Schilkey F."/>
            <person name="Devitt N."/>
            <person name="Randall J."/>
        </authorList>
    </citation>
    <scope>NUCLEOTIDE SEQUENCE [LARGE SCALE GENOMIC DNA]</scope>
    <source>
        <strain evidence="2">PBTS2</strain>
    </source>
</reference>
<dbReference type="PROSITE" id="PS51725">
    <property type="entry name" value="ABM"/>
    <property type="match status" value="1"/>
</dbReference>
<proteinExistence type="predicted"/>
<dbReference type="SUPFAM" id="SSF54909">
    <property type="entry name" value="Dimeric alpha+beta barrel"/>
    <property type="match status" value="1"/>
</dbReference>
<sequence length="98" mass="10666">MALIALLDLTFKPESLAEARALLRTVLADTRAFEGCLGVEVWVDEENEAHVVAHETWESAEADAKYREFRAGPGKIVELPPLLAAAPSLTKFTVDSSV</sequence>
<dbReference type="AlphaFoldDB" id="A0A143QJ04"/>
<dbReference type="InterPro" id="IPR011008">
    <property type="entry name" value="Dimeric_a/b-barrel"/>
</dbReference>
<dbReference type="OrthoDB" id="7867302at2"/>
<protein>
    <submittedName>
        <fullName evidence="1">Uncharacterized protein</fullName>
    </submittedName>
</protein>
<dbReference type="Proteomes" id="UP000076038">
    <property type="component" value="Chromosome"/>
</dbReference>
<gene>
    <name evidence="1" type="ORF">A3Q41_01716</name>
</gene>
<organism evidence="1 2">
    <name type="scientific">Rhodococcoides fascians</name>
    <name type="common">Rhodococcus fascians</name>
    <dbReference type="NCBI Taxonomy" id="1828"/>
    <lineage>
        <taxon>Bacteria</taxon>
        <taxon>Bacillati</taxon>
        <taxon>Actinomycetota</taxon>
        <taxon>Actinomycetes</taxon>
        <taxon>Mycobacteriales</taxon>
        <taxon>Nocardiaceae</taxon>
        <taxon>Rhodococcoides</taxon>
    </lineage>
</organism>
<name>A0A143QJ04_RHOFA</name>